<evidence type="ECO:0000313" key="3">
    <source>
        <dbReference type="Proteomes" id="UP000054166"/>
    </source>
</evidence>
<sequence>MPFPFKLTSSCGIVDIFPIPSYFSSLYISLYIYLISSHSTFWVRISTPSFADSIPTLRYAEWCRSQCIFGWYGIIVRGRFSHQLHVHRPSTNL</sequence>
<protein>
    <submittedName>
        <fullName evidence="2">Uncharacterized protein</fullName>
    </submittedName>
</protein>
<dbReference type="HOGENOM" id="CLU_2400437_0_0_1"/>
<reference evidence="2 3" key="1">
    <citation type="submission" date="2014-04" db="EMBL/GenBank/DDBJ databases">
        <authorList>
            <consortium name="DOE Joint Genome Institute"/>
            <person name="Kuo A."/>
            <person name="Tarkka M."/>
            <person name="Buscot F."/>
            <person name="Kohler A."/>
            <person name="Nagy L.G."/>
            <person name="Floudas D."/>
            <person name="Copeland A."/>
            <person name="Barry K.W."/>
            <person name="Cichocki N."/>
            <person name="Veneault-Fourrey C."/>
            <person name="LaButti K."/>
            <person name="Lindquist E.A."/>
            <person name="Lipzen A."/>
            <person name="Lundell T."/>
            <person name="Morin E."/>
            <person name="Murat C."/>
            <person name="Sun H."/>
            <person name="Tunlid A."/>
            <person name="Henrissat B."/>
            <person name="Grigoriev I.V."/>
            <person name="Hibbett D.S."/>
            <person name="Martin F."/>
            <person name="Nordberg H.P."/>
            <person name="Cantor M.N."/>
            <person name="Hua S.X."/>
        </authorList>
    </citation>
    <scope>NUCLEOTIDE SEQUENCE [LARGE SCALE GENOMIC DNA]</scope>
    <source>
        <strain evidence="2 3">F 1598</strain>
    </source>
</reference>
<dbReference type="Proteomes" id="UP000054166">
    <property type="component" value="Unassembled WGS sequence"/>
</dbReference>
<keyword evidence="3" id="KW-1185">Reference proteome</keyword>
<reference evidence="3" key="2">
    <citation type="submission" date="2015-01" db="EMBL/GenBank/DDBJ databases">
        <title>Evolutionary Origins and Diversification of the Mycorrhizal Mutualists.</title>
        <authorList>
            <consortium name="DOE Joint Genome Institute"/>
            <consortium name="Mycorrhizal Genomics Consortium"/>
            <person name="Kohler A."/>
            <person name="Kuo A."/>
            <person name="Nagy L.G."/>
            <person name="Floudas D."/>
            <person name="Copeland A."/>
            <person name="Barry K.W."/>
            <person name="Cichocki N."/>
            <person name="Veneault-Fourrey C."/>
            <person name="LaButti K."/>
            <person name="Lindquist E.A."/>
            <person name="Lipzen A."/>
            <person name="Lundell T."/>
            <person name="Morin E."/>
            <person name="Murat C."/>
            <person name="Riley R."/>
            <person name="Ohm R."/>
            <person name="Sun H."/>
            <person name="Tunlid A."/>
            <person name="Henrissat B."/>
            <person name="Grigoriev I.V."/>
            <person name="Hibbett D.S."/>
            <person name="Martin F."/>
        </authorList>
    </citation>
    <scope>NUCLEOTIDE SEQUENCE [LARGE SCALE GENOMIC DNA]</scope>
    <source>
        <strain evidence="3">F 1598</strain>
    </source>
</reference>
<proteinExistence type="predicted"/>
<dbReference type="InParanoid" id="A0A0C3G0Z8"/>
<feature type="transmembrane region" description="Helical" evidence="1">
    <location>
        <begin position="12"/>
        <end position="34"/>
    </location>
</feature>
<dbReference type="EMBL" id="KN832974">
    <property type="protein sequence ID" value="KIM89915.1"/>
    <property type="molecule type" value="Genomic_DNA"/>
</dbReference>
<name>A0A0C3G0Z8_PILCF</name>
<evidence type="ECO:0000313" key="2">
    <source>
        <dbReference type="EMBL" id="KIM89915.1"/>
    </source>
</evidence>
<keyword evidence="1" id="KW-1133">Transmembrane helix</keyword>
<accession>A0A0C3G0Z8</accession>
<organism evidence="2 3">
    <name type="scientific">Piloderma croceum (strain F 1598)</name>
    <dbReference type="NCBI Taxonomy" id="765440"/>
    <lineage>
        <taxon>Eukaryota</taxon>
        <taxon>Fungi</taxon>
        <taxon>Dikarya</taxon>
        <taxon>Basidiomycota</taxon>
        <taxon>Agaricomycotina</taxon>
        <taxon>Agaricomycetes</taxon>
        <taxon>Agaricomycetidae</taxon>
        <taxon>Atheliales</taxon>
        <taxon>Atheliaceae</taxon>
        <taxon>Piloderma</taxon>
    </lineage>
</organism>
<keyword evidence="1" id="KW-0812">Transmembrane</keyword>
<dbReference type="AlphaFoldDB" id="A0A0C3G0Z8"/>
<gene>
    <name evidence="2" type="ORF">PILCRDRAFT_200977</name>
</gene>
<evidence type="ECO:0000256" key="1">
    <source>
        <dbReference type="SAM" id="Phobius"/>
    </source>
</evidence>
<keyword evidence="1" id="KW-0472">Membrane</keyword>